<evidence type="ECO:0000256" key="1">
    <source>
        <dbReference type="SAM" id="MobiDB-lite"/>
    </source>
</evidence>
<accession>A0AA36IMU0</accession>
<organism evidence="3 4">
    <name type="scientific">Effrenium voratum</name>
    <dbReference type="NCBI Taxonomy" id="2562239"/>
    <lineage>
        <taxon>Eukaryota</taxon>
        <taxon>Sar</taxon>
        <taxon>Alveolata</taxon>
        <taxon>Dinophyceae</taxon>
        <taxon>Suessiales</taxon>
        <taxon>Symbiodiniaceae</taxon>
        <taxon>Effrenium</taxon>
    </lineage>
</organism>
<feature type="compositionally biased region" description="Basic and acidic residues" evidence="1">
    <location>
        <begin position="33"/>
        <end position="52"/>
    </location>
</feature>
<feature type="signal peptide" evidence="2">
    <location>
        <begin position="1"/>
        <end position="23"/>
    </location>
</feature>
<evidence type="ECO:0000256" key="2">
    <source>
        <dbReference type="SAM" id="SignalP"/>
    </source>
</evidence>
<dbReference type="EMBL" id="CAUJNA010001902">
    <property type="protein sequence ID" value="CAJ1389610.1"/>
    <property type="molecule type" value="Genomic_DNA"/>
</dbReference>
<evidence type="ECO:0000313" key="4">
    <source>
        <dbReference type="Proteomes" id="UP001178507"/>
    </source>
</evidence>
<keyword evidence="2" id="KW-0732">Signal</keyword>
<evidence type="ECO:0000313" key="3">
    <source>
        <dbReference type="EMBL" id="CAJ1389610.1"/>
    </source>
</evidence>
<keyword evidence="4" id="KW-1185">Reference proteome</keyword>
<reference evidence="3" key="1">
    <citation type="submission" date="2023-08" db="EMBL/GenBank/DDBJ databases">
        <authorList>
            <person name="Chen Y."/>
            <person name="Shah S."/>
            <person name="Dougan E. K."/>
            <person name="Thang M."/>
            <person name="Chan C."/>
        </authorList>
    </citation>
    <scope>NUCLEOTIDE SEQUENCE</scope>
</reference>
<feature type="region of interest" description="Disordered" evidence="1">
    <location>
        <begin position="33"/>
        <end position="59"/>
    </location>
</feature>
<proteinExistence type="predicted"/>
<feature type="chain" id="PRO_5041437246" evidence="2">
    <location>
        <begin position="24"/>
        <end position="205"/>
    </location>
</feature>
<dbReference type="AlphaFoldDB" id="A0AA36IMU0"/>
<protein>
    <submittedName>
        <fullName evidence="3">Uncharacterized protein</fullName>
    </submittedName>
</protein>
<name>A0AA36IMU0_9DINO</name>
<comment type="caution">
    <text evidence="3">The sequence shown here is derived from an EMBL/GenBank/DDBJ whole genome shotgun (WGS) entry which is preliminary data.</text>
</comment>
<dbReference type="Proteomes" id="UP001178507">
    <property type="component" value="Unassembled WGS sequence"/>
</dbReference>
<sequence>MSMAPSALRALTLFLLPLASANSGEVQVTADGKVTRKHEVTGESAGHKESERTPYGSFGSYGSGSSGSWGGGGGGGGFGSNYAVSSGYSSGGGNAYGSNAYGSNAYGMQGAQGGMYGQPVRAGVPGVHTGYMPTETETHMPLSANVELDSDDGVLMNSRRRSDKRREDYDYDDNTVLGMANYIYKGSASKAGAWLLAVLLVARVL</sequence>
<gene>
    <name evidence="3" type="ORF">EVOR1521_LOCUS15194</name>
</gene>